<comment type="similarity">
    <text evidence="8 9">Belongs to the TRAP transporter small permease family.</text>
</comment>
<dbReference type="InterPro" id="IPR055348">
    <property type="entry name" value="DctQ"/>
</dbReference>
<evidence type="ECO:0000256" key="4">
    <source>
        <dbReference type="ARBA" id="ARBA00022519"/>
    </source>
</evidence>
<evidence type="ECO:0000259" key="10">
    <source>
        <dbReference type="Pfam" id="PF04290"/>
    </source>
</evidence>
<keyword evidence="6 9" id="KW-1133">Transmembrane helix</keyword>
<dbReference type="GO" id="GO:0005886">
    <property type="term" value="C:plasma membrane"/>
    <property type="evidence" value="ECO:0007669"/>
    <property type="project" value="UniProtKB-SubCell"/>
</dbReference>
<sequence>MRSLGRILNRLSTLSAAIGGVAVILMMLQIVVDVLLKNLFTWPVPLTATLVTKWYMVAAAFLPLALTEILDRNVAVEVLFQHLTRRWKRILGGAVCLLSAGIAGLMVVPLWDEAMKRMAAGSFIVENGDRLSVWEAYFFLPVGFGLFALVLLYRTVILWTGAESGLNEVPIDTDRTDDDMTGKVHG</sequence>
<dbReference type="EMBL" id="CP003236">
    <property type="protein sequence ID" value="AFK55097.1"/>
    <property type="molecule type" value="Genomic_DNA"/>
</dbReference>
<dbReference type="AlphaFoldDB" id="I3TQQ9"/>
<organism evidence="11 12">
    <name type="scientific">Tistrella mobilis (strain KA081020-065)</name>
    <dbReference type="NCBI Taxonomy" id="1110502"/>
    <lineage>
        <taxon>Bacteria</taxon>
        <taxon>Pseudomonadati</taxon>
        <taxon>Pseudomonadota</taxon>
        <taxon>Alphaproteobacteria</taxon>
        <taxon>Geminicoccales</taxon>
        <taxon>Geminicoccaceae</taxon>
        <taxon>Tistrella</taxon>
    </lineage>
</organism>
<feature type="transmembrane region" description="Helical" evidence="9">
    <location>
        <begin position="90"/>
        <end position="111"/>
    </location>
</feature>
<gene>
    <name evidence="11" type="ordered locus">TMO_3259</name>
</gene>
<evidence type="ECO:0000313" key="11">
    <source>
        <dbReference type="EMBL" id="AFK55097.1"/>
    </source>
</evidence>
<dbReference type="PANTHER" id="PTHR35011:SF10">
    <property type="entry name" value="TRAP TRANSPORTER SMALL PERMEASE PROTEIN"/>
    <property type="match status" value="1"/>
</dbReference>
<keyword evidence="3" id="KW-1003">Cell membrane</keyword>
<dbReference type="PANTHER" id="PTHR35011">
    <property type="entry name" value="2,3-DIKETO-L-GULONATE TRAP TRANSPORTER SMALL PERMEASE PROTEIN YIAM"/>
    <property type="match status" value="1"/>
</dbReference>
<feature type="transmembrane region" description="Helical" evidence="9">
    <location>
        <begin position="52"/>
        <end position="70"/>
    </location>
</feature>
<keyword evidence="4 9" id="KW-0997">Cell inner membrane</keyword>
<evidence type="ECO:0000256" key="8">
    <source>
        <dbReference type="ARBA" id="ARBA00038436"/>
    </source>
</evidence>
<comment type="function">
    <text evidence="9">Part of the tripartite ATP-independent periplasmic (TRAP) transport system.</text>
</comment>
<evidence type="ECO:0000256" key="9">
    <source>
        <dbReference type="RuleBase" id="RU369079"/>
    </source>
</evidence>
<evidence type="ECO:0000256" key="3">
    <source>
        <dbReference type="ARBA" id="ARBA00022475"/>
    </source>
</evidence>
<name>I3TQQ9_TISMK</name>
<proteinExistence type="inferred from homology"/>
<dbReference type="Proteomes" id="UP000005258">
    <property type="component" value="Chromosome"/>
</dbReference>
<keyword evidence="12" id="KW-1185">Reference proteome</keyword>
<comment type="subcellular location">
    <subcellularLocation>
        <location evidence="1 9">Cell inner membrane</location>
        <topology evidence="1 9">Multi-pass membrane protein</topology>
    </subcellularLocation>
</comment>
<keyword evidence="5 9" id="KW-0812">Transmembrane</keyword>
<keyword evidence="7 9" id="KW-0472">Membrane</keyword>
<comment type="subunit">
    <text evidence="9">The complex comprises the extracytoplasmic solute receptor protein and the two transmembrane proteins.</text>
</comment>
<dbReference type="RefSeq" id="WP_014746774.1">
    <property type="nucleotide sequence ID" value="NC_017956.1"/>
</dbReference>
<dbReference type="KEGG" id="tmo:TMO_3259"/>
<accession>I3TQQ9</accession>
<reference evidence="11 12" key="1">
    <citation type="journal article" date="2012" name="J. Am. Chem. Soc.">
        <title>Bacterial biosynthesis and maturation of the didemnin anti-cancer agents.</title>
        <authorList>
            <person name="Xu Y."/>
            <person name="Kersten R.D."/>
            <person name="Nam S.J."/>
            <person name="Lu L."/>
            <person name="Al-Suwailem A.M."/>
            <person name="Zheng H."/>
            <person name="Fenical W."/>
            <person name="Dorrestein P.C."/>
            <person name="Moore B.S."/>
            <person name="Qian P.Y."/>
        </authorList>
    </citation>
    <scope>NUCLEOTIDE SEQUENCE [LARGE SCALE GENOMIC DNA]</scope>
    <source>
        <strain evidence="11 12">KA081020-065</strain>
    </source>
</reference>
<feature type="domain" description="Tripartite ATP-independent periplasmic transporters DctQ component" evidence="10">
    <location>
        <begin position="26"/>
        <end position="159"/>
    </location>
</feature>
<dbReference type="GO" id="GO:0022857">
    <property type="term" value="F:transmembrane transporter activity"/>
    <property type="evidence" value="ECO:0007669"/>
    <property type="project" value="UniProtKB-UniRule"/>
</dbReference>
<dbReference type="Pfam" id="PF04290">
    <property type="entry name" value="DctQ"/>
    <property type="match status" value="1"/>
</dbReference>
<feature type="transmembrane region" description="Helical" evidence="9">
    <location>
        <begin position="131"/>
        <end position="153"/>
    </location>
</feature>
<evidence type="ECO:0000256" key="2">
    <source>
        <dbReference type="ARBA" id="ARBA00022448"/>
    </source>
</evidence>
<evidence type="ECO:0000256" key="5">
    <source>
        <dbReference type="ARBA" id="ARBA00022692"/>
    </source>
</evidence>
<keyword evidence="2 9" id="KW-0813">Transport</keyword>
<evidence type="ECO:0000256" key="6">
    <source>
        <dbReference type="ARBA" id="ARBA00022989"/>
    </source>
</evidence>
<protein>
    <recommendedName>
        <fullName evidence="9">TRAP transporter small permease protein</fullName>
    </recommendedName>
</protein>
<dbReference type="eggNOG" id="COG4665">
    <property type="taxonomic scope" value="Bacteria"/>
</dbReference>
<dbReference type="InterPro" id="IPR007387">
    <property type="entry name" value="TRAP_DctQ"/>
</dbReference>
<dbReference type="STRING" id="1110502.TMO_3259"/>
<dbReference type="HOGENOM" id="CLU_086356_8_3_5"/>
<evidence type="ECO:0000256" key="1">
    <source>
        <dbReference type="ARBA" id="ARBA00004429"/>
    </source>
</evidence>
<evidence type="ECO:0000313" key="12">
    <source>
        <dbReference type="Proteomes" id="UP000005258"/>
    </source>
</evidence>
<feature type="transmembrane region" description="Helical" evidence="9">
    <location>
        <begin position="12"/>
        <end position="32"/>
    </location>
</feature>
<evidence type="ECO:0000256" key="7">
    <source>
        <dbReference type="ARBA" id="ARBA00023136"/>
    </source>
</evidence>
<dbReference type="GO" id="GO:0015740">
    <property type="term" value="P:C4-dicarboxylate transport"/>
    <property type="evidence" value="ECO:0007669"/>
    <property type="project" value="TreeGrafter"/>
</dbReference>